<gene>
    <name evidence="1" type="ORF">IPV26_12360</name>
</gene>
<comment type="caution">
    <text evidence="1">The sequence shown here is derived from an EMBL/GenBank/DDBJ whole genome shotgun (WGS) entry which is preliminary data.</text>
</comment>
<dbReference type="Proteomes" id="UP000718278">
    <property type="component" value="Unassembled WGS sequence"/>
</dbReference>
<reference evidence="1 2" key="1">
    <citation type="submission" date="2020-10" db="EMBL/GenBank/DDBJ databases">
        <title>Genomic characterization of underground lake bacteria from Wind Cave National Park: Insight into the archetypical LuxI/LuxR and identification of LuxR solos.</title>
        <authorList>
            <person name="Wengert P.C."/>
            <person name="Savka M.A."/>
        </authorList>
    </citation>
    <scope>NUCLEOTIDE SEQUENCE [LARGE SCALE GENOMIC DNA]</scope>
    <source>
        <strain evidence="1 2">SD316</strain>
    </source>
</reference>
<protein>
    <submittedName>
        <fullName evidence="1">Uncharacterized protein</fullName>
    </submittedName>
</protein>
<organism evidence="1 2">
    <name type="scientific">Brucella pituitosa</name>
    <dbReference type="NCBI Taxonomy" id="571256"/>
    <lineage>
        <taxon>Bacteria</taxon>
        <taxon>Pseudomonadati</taxon>
        <taxon>Pseudomonadota</taxon>
        <taxon>Alphaproteobacteria</taxon>
        <taxon>Hyphomicrobiales</taxon>
        <taxon>Brucellaceae</taxon>
        <taxon>Brucella/Ochrobactrum group</taxon>
        <taxon>Brucella</taxon>
    </lineage>
</organism>
<evidence type="ECO:0000313" key="2">
    <source>
        <dbReference type="Proteomes" id="UP000718278"/>
    </source>
</evidence>
<dbReference type="RefSeq" id="WP_207488914.1">
    <property type="nucleotide sequence ID" value="NZ_JADIJS010000002.1"/>
</dbReference>
<accession>A0ABS3K0J8</accession>
<proteinExistence type="predicted"/>
<name>A0ABS3K0J8_9HYPH</name>
<evidence type="ECO:0000313" key="1">
    <source>
        <dbReference type="EMBL" id="MBO1040456.1"/>
    </source>
</evidence>
<keyword evidence="2" id="KW-1185">Reference proteome</keyword>
<dbReference type="EMBL" id="JADIJS010000002">
    <property type="protein sequence ID" value="MBO1040456.1"/>
    <property type="molecule type" value="Genomic_DNA"/>
</dbReference>
<sequence length="80" mass="8973">MQTRPATLPHVLTADEFIAQGTTAASILSIARWYRVSDPATAAKIKDIAYDVSRKTGEKIRMRRVRSANDNRRPFKRSAA</sequence>